<dbReference type="InterPro" id="IPR052173">
    <property type="entry name" value="Beta-lactam_resp_regulator"/>
</dbReference>
<organism evidence="3 4">
    <name type="scientific">Acetatifactor muris</name>
    <dbReference type="NCBI Taxonomy" id="879566"/>
    <lineage>
        <taxon>Bacteria</taxon>
        <taxon>Bacillati</taxon>
        <taxon>Bacillota</taxon>
        <taxon>Clostridia</taxon>
        <taxon>Lachnospirales</taxon>
        <taxon>Lachnospiraceae</taxon>
        <taxon>Acetatifactor</taxon>
    </lineage>
</organism>
<sequence>MLHLGMNMPFVYMAFYGTIMIAIVILLRVLLENRMPKFVFPVLWGVVLLRLLVPFSLSSPFSLPVPENPFLSIRFLEQQLTREAEAAVLSEDRAVLAGAAENTGSVETSEVRDIDAVKEDAGTVSSSEQGSAWAGDFSGDRGVFPRHVLPSVYLLGLVVTAVILGWQKYDYAGKLKSGLLMEHNETVNAMLREMDMGHVLVFTNDEIASPLVCGLRNPRIYLPTRMDFGNKELLRHILVHETMHIRRRDNWLKCIMLIGLVVHWYNPVVWLMSKCLSSDLETACDEAVLKLCGEEERKSYAFSLLSMAITGNRNSLLYSAFSKTEVERRVKHIVHYRKATVFVIMLAVLFTFGSTVAFATGGQAPFSARLTAYCFSSNCHWGGYVRMTRELSLGKNAQERAEEAVFSVLGEDTTGDPEILESEIRTALAEEFGVERTAFSIELSLILSPEEAEAEYGAFGLTKEKDGFWLYQNETVRTFEDRILGFYQSREEGNVDISVQRDRFGKVTSLTVWRAGDQEYDERTRKLEQYKMRSYGMETEVGTEEK</sequence>
<evidence type="ECO:0000259" key="2">
    <source>
        <dbReference type="Pfam" id="PF05569"/>
    </source>
</evidence>
<evidence type="ECO:0000256" key="1">
    <source>
        <dbReference type="SAM" id="Phobius"/>
    </source>
</evidence>
<feature type="transmembrane region" description="Helical" evidence="1">
    <location>
        <begin position="12"/>
        <end position="31"/>
    </location>
</feature>
<dbReference type="PANTHER" id="PTHR34978:SF3">
    <property type="entry name" value="SLR0241 PROTEIN"/>
    <property type="match status" value="1"/>
</dbReference>
<dbReference type="AlphaFoldDB" id="A0A2K4ZDE2"/>
<evidence type="ECO:0000313" key="4">
    <source>
        <dbReference type="Proteomes" id="UP000236311"/>
    </source>
</evidence>
<keyword evidence="1" id="KW-0472">Membrane</keyword>
<dbReference type="RefSeq" id="WP_103238572.1">
    <property type="nucleotide sequence ID" value="NZ_JANJZD010000005.1"/>
</dbReference>
<dbReference type="EMBL" id="OFSM01000005">
    <property type="protein sequence ID" value="SOY28478.1"/>
    <property type="molecule type" value="Genomic_DNA"/>
</dbReference>
<dbReference type="CDD" id="cd07341">
    <property type="entry name" value="M56_BlaR1_MecR1_like"/>
    <property type="match status" value="1"/>
</dbReference>
<dbReference type="Pfam" id="PF05569">
    <property type="entry name" value="Peptidase_M56"/>
    <property type="match status" value="1"/>
</dbReference>
<keyword evidence="4" id="KW-1185">Reference proteome</keyword>
<keyword evidence="1" id="KW-1133">Transmembrane helix</keyword>
<dbReference type="OrthoDB" id="9770467at2"/>
<gene>
    <name evidence="3" type="primary">blaR1_3</name>
    <name evidence="3" type="ORF">AMURIS_01185</name>
</gene>
<accession>A0A2K4ZDE2</accession>
<reference evidence="3 4" key="1">
    <citation type="submission" date="2018-01" db="EMBL/GenBank/DDBJ databases">
        <authorList>
            <person name="Gaut B.S."/>
            <person name="Morton B.R."/>
            <person name="Clegg M.T."/>
            <person name="Duvall M.R."/>
        </authorList>
    </citation>
    <scope>NUCLEOTIDE SEQUENCE [LARGE SCALE GENOMIC DNA]</scope>
    <source>
        <strain evidence="3">GP69</strain>
    </source>
</reference>
<feature type="domain" description="Peptidase M56" evidence="2">
    <location>
        <begin position="12"/>
        <end position="333"/>
    </location>
</feature>
<evidence type="ECO:0000313" key="3">
    <source>
        <dbReference type="EMBL" id="SOY28478.1"/>
    </source>
</evidence>
<feature type="transmembrane region" description="Helical" evidence="1">
    <location>
        <begin position="148"/>
        <end position="166"/>
    </location>
</feature>
<dbReference type="InterPro" id="IPR008756">
    <property type="entry name" value="Peptidase_M56"/>
</dbReference>
<protein>
    <submittedName>
        <fullName evidence="3">Regulatory protein BlaR1</fullName>
    </submittedName>
</protein>
<feature type="transmembrane region" description="Helical" evidence="1">
    <location>
        <begin position="339"/>
        <end position="359"/>
    </location>
</feature>
<keyword evidence="1" id="KW-0812">Transmembrane</keyword>
<dbReference type="PANTHER" id="PTHR34978">
    <property type="entry name" value="POSSIBLE SENSOR-TRANSDUCER PROTEIN BLAR"/>
    <property type="match status" value="1"/>
</dbReference>
<dbReference type="Proteomes" id="UP000236311">
    <property type="component" value="Unassembled WGS sequence"/>
</dbReference>
<name>A0A2K4ZDE2_9FIRM</name>
<proteinExistence type="predicted"/>
<feature type="transmembrane region" description="Helical" evidence="1">
    <location>
        <begin position="38"/>
        <end position="57"/>
    </location>
</feature>